<evidence type="ECO:0000259" key="3">
    <source>
        <dbReference type="Pfam" id="PF05569"/>
    </source>
</evidence>
<feature type="domain" description="M23ase beta-sheet core" evidence="2">
    <location>
        <begin position="393"/>
        <end position="486"/>
    </location>
</feature>
<dbReference type="Pfam" id="PF05569">
    <property type="entry name" value="Peptidase_M56"/>
    <property type="match status" value="1"/>
</dbReference>
<reference evidence="4" key="1">
    <citation type="journal article" date="2021" name="PeerJ">
        <title>Extensive microbial diversity within the chicken gut microbiome revealed by metagenomics and culture.</title>
        <authorList>
            <person name="Gilroy R."/>
            <person name="Ravi A."/>
            <person name="Getino M."/>
            <person name="Pursley I."/>
            <person name="Horton D.L."/>
            <person name="Alikhan N.F."/>
            <person name="Baker D."/>
            <person name="Gharbi K."/>
            <person name="Hall N."/>
            <person name="Watson M."/>
            <person name="Adriaenssens E.M."/>
            <person name="Foster-Nyarko E."/>
            <person name="Jarju S."/>
            <person name="Secka A."/>
            <person name="Antonio M."/>
            <person name="Oren A."/>
            <person name="Chaudhuri R.R."/>
            <person name="La Ragione R."/>
            <person name="Hildebrand F."/>
            <person name="Pallen M.J."/>
        </authorList>
    </citation>
    <scope>NUCLEOTIDE SEQUENCE</scope>
    <source>
        <strain evidence="4">CHK179-5677</strain>
    </source>
</reference>
<dbReference type="Pfam" id="PF01551">
    <property type="entry name" value="Peptidase_M23"/>
    <property type="match status" value="1"/>
</dbReference>
<proteinExistence type="predicted"/>
<keyword evidence="1" id="KW-0472">Membrane</keyword>
<dbReference type="InterPro" id="IPR011055">
    <property type="entry name" value="Dup_hybrid_motif"/>
</dbReference>
<dbReference type="Proteomes" id="UP000760668">
    <property type="component" value="Unassembled WGS sequence"/>
</dbReference>
<keyword evidence="1" id="KW-1133">Transmembrane helix</keyword>
<dbReference type="InterPro" id="IPR052173">
    <property type="entry name" value="Beta-lactam_resp_regulator"/>
</dbReference>
<reference evidence="4" key="2">
    <citation type="submission" date="2021-09" db="EMBL/GenBank/DDBJ databases">
        <authorList>
            <person name="Gilroy R."/>
        </authorList>
    </citation>
    <scope>NUCLEOTIDE SEQUENCE</scope>
    <source>
        <strain evidence="4">CHK179-5677</strain>
    </source>
</reference>
<dbReference type="AlphaFoldDB" id="A0A921ST01"/>
<evidence type="ECO:0000313" key="4">
    <source>
        <dbReference type="EMBL" id="HJG87380.1"/>
    </source>
</evidence>
<feature type="domain" description="Peptidase M56" evidence="3">
    <location>
        <begin position="7"/>
        <end position="295"/>
    </location>
</feature>
<dbReference type="CDD" id="cd07341">
    <property type="entry name" value="M56_BlaR1_MecR1_like"/>
    <property type="match status" value="1"/>
</dbReference>
<dbReference type="PANTHER" id="PTHR34978">
    <property type="entry name" value="POSSIBLE SENSOR-TRANSDUCER PROTEIN BLAR"/>
    <property type="match status" value="1"/>
</dbReference>
<dbReference type="InterPro" id="IPR016047">
    <property type="entry name" value="M23ase_b-sheet_dom"/>
</dbReference>
<comment type="caution">
    <text evidence="4">The sequence shown here is derived from an EMBL/GenBank/DDBJ whole genome shotgun (WGS) entry which is preliminary data.</text>
</comment>
<name>A0A921ST01_9FIRM</name>
<dbReference type="InterPro" id="IPR008756">
    <property type="entry name" value="Peptidase_M56"/>
</dbReference>
<feature type="transmembrane region" description="Helical" evidence="1">
    <location>
        <begin position="304"/>
        <end position="325"/>
    </location>
</feature>
<dbReference type="PANTHER" id="PTHR34978:SF3">
    <property type="entry name" value="SLR0241 PROTEIN"/>
    <property type="match status" value="1"/>
</dbReference>
<dbReference type="CDD" id="cd12797">
    <property type="entry name" value="M23_peptidase"/>
    <property type="match status" value="1"/>
</dbReference>
<evidence type="ECO:0000259" key="2">
    <source>
        <dbReference type="Pfam" id="PF01551"/>
    </source>
</evidence>
<protein>
    <submittedName>
        <fullName evidence="4">M23/M56 family metallopeptidase</fullName>
    </submittedName>
</protein>
<organism evidence="4 5">
    <name type="scientific">Pseudoflavonifractor capillosus</name>
    <dbReference type="NCBI Taxonomy" id="106588"/>
    <lineage>
        <taxon>Bacteria</taxon>
        <taxon>Bacillati</taxon>
        <taxon>Bacillota</taxon>
        <taxon>Clostridia</taxon>
        <taxon>Eubacteriales</taxon>
        <taxon>Oscillospiraceae</taxon>
        <taxon>Pseudoflavonifractor</taxon>
    </lineage>
</organism>
<keyword evidence="1" id="KW-0812">Transmembrane</keyword>
<sequence length="497" mass="53210">MGGALSTLLSLTLSGSVLIVLLLALMPLLRDKLGHSGQYYLWLAPLARLLIPFFPSVHLPEGLSQALPEEMTAGALWLRAPDMALAGPDRQGAGLDLPALLPELAVLLWGAVAAALALRAVWRYGRCLRTLERESRPAGERVRAVYEDACRMTGVARPPRLLVCSGLRSPMQAGLLRPMVLLPDENGGEEVLRAAFLHELTHYRRLDLCYKWLAEAAVCIHWFNPLVWLLRRELGRACELSCDEGVLRRLDEAGRRAYGAALLALARPAPGETKHNMTLAMSRDGEQLKERLYAIMKFQSRGKLTVAAAVGVAAALCLCGVLAGACAADLTGQAEESGEPGLLVISEPLVTEEQAEPAGVDAEELLSPLDGDRLTVTMPFGTRVHPITGRTTSHDGLDLKADSGAAVYAPRSGQVLESAFDPEYGNYVVIGWDGGEVLFAHLSACAVAEGDQVAQGQNVGYVGQTGMATGPHLHVEVRQGGEPADPETCFAGVTFVH</sequence>
<evidence type="ECO:0000256" key="1">
    <source>
        <dbReference type="SAM" id="Phobius"/>
    </source>
</evidence>
<dbReference type="Gene3D" id="2.70.70.10">
    <property type="entry name" value="Glucose Permease (Domain IIA)"/>
    <property type="match status" value="1"/>
</dbReference>
<dbReference type="EMBL" id="DYUC01000103">
    <property type="protein sequence ID" value="HJG87380.1"/>
    <property type="molecule type" value="Genomic_DNA"/>
</dbReference>
<accession>A0A921ST01</accession>
<evidence type="ECO:0000313" key="5">
    <source>
        <dbReference type="Proteomes" id="UP000760668"/>
    </source>
</evidence>
<gene>
    <name evidence="4" type="ORF">K8V01_10215</name>
</gene>
<dbReference type="RefSeq" id="WP_295369336.1">
    <property type="nucleotide sequence ID" value="NZ_DYUC01000103.1"/>
</dbReference>
<dbReference type="SUPFAM" id="SSF51261">
    <property type="entry name" value="Duplicated hybrid motif"/>
    <property type="match status" value="1"/>
</dbReference>
<feature type="transmembrane region" description="Helical" evidence="1">
    <location>
        <begin position="6"/>
        <end position="28"/>
    </location>
</feature>
<feature type="transmembrane region" description="Helical" evidence="1">
    <location>
        <begin position="104"/>
        <end position="122"/>
    </location>
</feature>